<dbReference type="Gene3D" id="6.10.340.10">
    <property type="match status" value="1"/>
</dbReference>
<accession>A0ABN1QTH7</accession>
<dbReference type="Gene3D" id="1.10.287.130">
    <property type="match status" value="1"/>
</dbReference>
<dbReference type="GO" id="GO:0016301">
    <property type="term" value="F:kinase activity"/>
    <property type="evidence" value="ECO:0007669"/>
    <property type="project" value="UniProtKB-KW"/>
</dbReference>
<evidence type="ECO:0000256" key="9">
    <source>
        <dbReference type="ARBA" id="ARBA00023012"/>
    </source>
</evidence>
<comment type="caution">
    <text evidence="13">The sequence shown here is derived from an EMBL/GenBank/DDBJ whole genome shotgun (WGS) entry which is preliminary data.</text>
</comment>
<evidence type="ECO:0000313" key="14">
    <source>
        <dbReference type="Proteomes" id="UP001500542"/>
    </source>
</evidence>
<dbReference type="InterPro" id="IPR003661">
    <property type="entry name" value="HisK_dim/P_dom"/>
</dbReference>
<dbReference type="SMART" id="SM00388">
    <property type="entry name" value="HisKA"/>
    <property type="match status" value="1"/>
</dbReference>
<dbReference type="InterPro" id="IPR036890">
    <property type="entry name" value="HATPase_C_sf"/>
</dbReference>
<protein>
    <recommendedName>
        <fullName evidence="3">histidine kinase</fullName>
        <ecNumber evidence="3">2.7.13.3</ecNumber>
    </recommendedName>
</protein>
<dbReference type="Proteomes" id="UP001500542">
    <property type="component" value="Unassembled WGS sequence"/>
</dbReference>
<evidence type="ECO:0000256" key="4">
    <source>
        <dbReference type="ARBA" id="ARBA00022553"/>
    </source>
</evidence>
<dbReference type="PANTHER" id="PTHR45436">
    <property type="entry name" value="SENSOR HISTIDINE KINASE YKOH"/>
    <property type="match status" value="1"/>
</dbReference>
<evidence type="ECO:0000256" key="3">
    <source>
        <dbReference type="ARBA" id="ARBA00012438"/>
    </source>
</evidence>
<keyword evidence="4" id="KW-0597">Phosphoprotein</keyword>
<comment type="subcellular location">
    <subcellularLocation>
        <location evidence="2">Cell membrane</location>
    </subcellularLocation>
</comment>
<dbReference type="Pfam" id="PF00672">
    <property type="entry name" value="HAMP"/>
    <property type="match status" value="1"/>
</dbReference>
<keyword evidence="9" id="KW-0902">Two-component regulatory system</keyword>
<comment type="catalytic activity">
    <reaction evidence="1">
        <text>ATP + protein L-histidine = ADP + protein N-phospho-L-histidine.</text>
        <dbReference type="EC" id="2.7.13.3"/>
    </reaction>
</comment>
<name>A0ABN1QTH7_9ACTN</name>
<dbReference type="Pfam" id="PF02518">
    <property type="entry name" value="HATPase_c"/>
    <property type="match status" value="1"/>
</dbReference>
<evidence type="ECO:0000313" key="13">
    <source>
        <dbReference type="EMBL" id="GAA0947148.1"/>
    </source>
</evidence>
<dbReference type="InterPro" id="IPR003660">
    <property type="entry name" value="HAMP_dom"/>
</dbReference>
<feature type="transmembrane region" description="Helical" evidence="10">
    <location>
        <begin position="137"/>
        <end position="159"/>
    </location>
</feature>
<dbReference type="Pfam" id="PF00512">
    <property type="entry name" value="HisKA"/>
    <property type="match status" value="1"/>
</dbReference>
<dbReference type="EC" id="2.7.13.3" evidence="3"/>
<keyword evidence="14" id="KW-1185">Reference proteome</keyword>
<feature type="domain" description="Histidine kinase" evidence="11">
    <location>
        <begin position="223"/>
        <end position="421"/>
    </location>
</feature>
<keyword evidence="5" id="KW-0808">Transferase</keyword>
<evidence type="ECO:0000256" key="5">
    <source>
        <dbReference type="ARBA" id="ARBA00022679"/>
    </source>
</evidence>
<evidence type="ECO:0000256" key="6">
    <source>
        <dbReference type="ARBA" id="ARBA00022692"/>
    </source>
</evidence>
<reference evidence="13 14" key="1">
    <citation type="journal article" date="2019" name="Int. J. Syst. Evol. Microbiol.">
        <title>The Global Catalogue of Microorganisms (GCM) 10K type strain sequencing project: providing services to taxonomists for standard genome sequencing and annotation.</title>
        <authorList>
            <consortium name="The Broad Institute Genomics Platform"/>
            <consortium name="The Broad Institute Genome Sequencing Center for Infectious Disease"/>
            <person name="Wu L."/>
            <person name="Ma J."/>
        </authorList>
    </citation>
    <scope>NUCLEOTIDE SEQUENCE [LARGE SCALE GENOMIC DNA]</scope>
    <source>
        <strain evidence="13 14">JCM 10977</strain>
    </source>
</reference>
<sequence>MSRVALAAVCVALLLLAVPFAIGIKLSFFSDEATELERAALAAAVQVGPDFTAGDPVELPTPLTDGRVAVYDNLGKLRAGAGPSAIDDLTQRARAGKVVQGRVDGELVVAVPVFAAEQVIGVVRSASPTTAVWTRVLLAWLGVAAVTIFALLVGLAVAVRQASRLAKPLESLASVARSVTAGDLTARATPSGIPEIDTAATAQNAMVARLSTTLDHARHFTADASHQLRTPLTGLRLILETALHDADDPRTALKEALDRTDELRLTVDQVLSLSQLSPTSPESFGTIEELLATTHHHWHGLLATDGRRIDFVTTHTTASRQVPLHTCRQILDVLIHNAQTHGHGTIQVTSRDTLGAVAIEVSDEGHLETQSIDLFRRGTTTAPGTGLGLAVARAIAESQGARLRLTSRTPTAFALLLPAQNPIRDSAPIKCSTPSSGVQEQ</sequence>
<evidence type="ECO:0000256" key="2">
    <source>
        <dbReference type="ARBA" id="ARBA00004236"/>
    </source>
</evidence>
<keyword evidence="10" id="KW-0472">Membrane</keyword>
<dbReference type="SMART" id="SM00387">
    <property type="entry name" value="HATPase_c"/>
    <property type="match status" value="1"/>
</dbReference>
<proteinExistence type="predicted"/>
<dbReference type="InterPro" id="IPR003594">
    <property type="entry name" value="HATPase_dom"/>
</dbReference>
<dbReference type="SUPFAM" id="SSF55874">
    <property type="entry name" value="ATPase domain of HSP90 chaperone/DNA topoisomerase II/histidine kinase"/>
    <property type="match status" value="1"/>
</dbReference>
<gene>
    <name evidence="13" type="ORF">GCM10009554_43750</name>
</gene>
<dbReference type="CDD" id="cd06225">
    <property type="entry name" value="HAMP"/>
    <property type="match status" value="1"/>
</dbReference>
<evidence type="ECO:0000256" key="1">
    <source>
        <dbReference type="ARBA" id="ARBA00000085"/>
    </source>
</evidence>
<evidence type="ECO:0000259" key="11">
    <source>
        <dbReference type="PROSITE" id="PS50109"/>
    </source>
</evidence>
<dbReference type="SMART" id="SM00304">
    <property type="entry name" value="HAMP"/>
    <property type="match status" value="1"/>
</dbReference>
<evidence type="ECO:0000256" key="7">
    <source>
        <dbReference type="ARBA" id="ARBA00022777"/>
    </source>
</evidence>
<dbReference type="PANTHER" id="PTHR45436:SF5">
    <property type="entry name" value="SENSOR HISTIDINE KINASE TRCS"/>
    <property type="match status" value="1"/>
</dbReference>
<keyword evidence="7 13" id="KW-0418">Kinase</keyword>
<dbReference type="PROSITE" id="PS50109">
    <property type="entry name" value="HIS_KIN"/>
    <property type="match status" value="1"/>
</dbReference>
<feature type="domain" description="HAMP" evidence="12">
    <location>
        <begin position="163"/>
        <end position="215"/>
    </location>
</feature>
<dbReference type="CDD" id="cd00082">
    <property type="entry name" value="HisKA"/>
    <property type="match status" value="1"/>
</dbReference>
<evidence type="ECO:0000256" key="10">
    <source>
        <dbReference type="SAM" id="Phobius"/>
    </source>
</evidence>
<evidence type="ECO:0000259" key="12">
    <source>
        <dbReference type="PROSITE" id="PS50885"/>
    </source>
</evidence>
<evidence type="ECO:0000256" key="8">
    <source>
        <dbReference type="ARBA" id="ARBA00022989"/>
    </source>
</evidence>
<dbReference type="InterPro" id="IPR036097">
    <property type="entry name" value="HisK_dim/P_sf"/>
</dbReference>
<dbReference type="RefSeq" id="WP_343972982.1">
    <property type="nucleotide sequence ID" value="NZ_BAAAHK010000009.1"/>
</dbReference>
<dbReference type="InterPro" id="IPR005467">
    <property type="entry name" value="His_kinase_dom"/>
</dbReference>
<dbReference type="InterPro" id="IPR050428">
    <property type="entry name" value="TCS_sensor_his_kinase"/>
</dbReference>
<dbReference type="Gene3D" id="3.30.565.10">
    <property type="entry name" value="Histidine kinase-like ATPase, C-terminal domain"/>
    <property type="match status" value="1"/>
</dbReference>
<keyword evidence="8 10" id="KW-1133">Transmembrane helix</keyword>
<organism evidence="13 14">
    <name type="scientific">Kribbella koreensis</name>
    <dbReference type="NCBI Taxonomy" id="57909"/>
    <lineage>
        <taxon>Bacteria</taxon>
        <taxon>Bacillati</taxon>
        <taxon>Actinomycetota</taxon>
        <taxon>Actinomycetes</taxon>
        <taxon>Propionibacteriales</taxon>
        <taxon>Kribbellaceae</taxon>
        <taxon>Kribbella</taxon>
    </lineage>
</organism>
<dbReference type="EMBL" id="BAAAHK010000009">
    <property type="protein sequence ID" value="GAA0947148.1"/>
    <property type="molecule type" value="Genomic_DNA"/>
</dbReference>
<keyword evidence="6 10" id="KW-0812">Transmembrane</keyword>
<dbReference type="PROSITE" id="PS50885">
    <property type="entry name" value="HAMP"/>
    <property type="match status" value="1"/>
</dbReference>
<dbReference type="SUPFAM" id="SSF47384">
    <property type="entry name" value="Homodimeric domain of signal transducing histidine kinase"/>
    <property type="match status" value="1"/>
</dbReference>